<dbReference type="OrthoDB" id="2334385at2759"/>
<protein>
    <submittedName>
        <fullName evidence="1">Uncharacterized protein</fullName>
    </submittedName>
</protein>
<organism evidence="1 2">
    <name type="scientific">Gigaspora rosea</name>
    <dbReference type="NCBI Taxonomy" id="44941"/>
    <lineage>
        <taxon>Eukaryota</taxon>
        <taxon>Fungi</taxon>
        <taxon>Fungi incertae sedis</taxon>
        <taxon>Mucoromycota</taxon>
        <taxon>Glomeromycotina</taxon>
        <taxon>Glomeromycetes</taxon>
        <taxon>Diversisporales</taxon>
        <taxon>Gigasporaceae</taxon>
        <taxon>Gigaspora</taxon>
    </lineage>
</organism>
<gene>
    <name evidence="1" type="ORF">C2G38_2174925</name>
</gene>
<accession>A0A397VSJ0</accession>
<evidence type="ECO:0000313" key="2">
    <source>
        <dbReference type="Proteomes" id="UP000266673"/>
    </source>
</evidence>
<name>A0A397VSJ0_9GLOM</name>
<keyword evidence="2" id="KW-1185">Reference proteome</keyword>
<dbReference type="EMBL" id="QKWP01000326">
    <property type="protein sequence ID" value="RIB22066.1"/>
    <property type="molecule type" value="Genomic_DNA"/>
</dbReference>
<proteinExistence type="predicted"/>
<dbReference type="Proteomes" id="UP000266673">
    <property type="component" value="Unassembled WGS sequence"/>
</dbReference>
<comment type="caution">
    <text evidence="1">The sequence shown here is derived from an EMBL/GenBank/DDBJ whole genome shotgun (WGS) entry which is preliminary data.</text>
</comment>
<dbReference type="AlphaFoldDB" id="A0A397VSJ0"/>
<sequence length="256" mass="29433">MDESDNGAEIRITIIILDYTTNSGGNIEECFTYVLYEKEKLSRDHRSETTEVRHGAKTNVQNIEAKANLEITHETINQTNSDNKSVDSWTRVTGGYDKIYPIFKVLDNERQNKILEVLGQRILKANIIDITMNLKSKDPYIYQLNKELTEISNIKILSKNNEDKKVYALHVNYVAEYTLVIVVHLVQCKKRSKNRSIRSRNKSNSNSIKLCWIIVSSPTSFDFDLTEFPIVLKSSNCPISKMNKQYIASIPEHKVV</sequence>
<reference evidence="1 2" key="1">
    <citation type="submission" date="2018-06" db="EMBL/GenBank/DDBJ databases">
        <title>Comparative genomics reveals the genomic features of Rhizophagus irregularis, R. cerebriforme, R. diaphanum and Gigaspora rosea, and their symbiotic lifestyle signature.</title>
        <authorList>
            <person name="Morin E."/>
            <person name="San Clemente H."/>
            <person name="Chen E.C.H."/>
            <person name="De La Providencia I."/>
            <person name="Hainaut M."/>
            <person name="Kuo A."/>
            <person name="Kohler A."/>
            <person name="Murat C."/>
            <person name="Tang N."/>
            <person name="Roy S."/>
            <person name="Loubradou J."/>
            <person name="Henrissat B."/>
            <person name="Grigoriev I.V."/>
            <person name="Corradi N."/>
            <person name="Roux C."/>
            <person name="Martin F.M."/>
        </authorList>
    </citation>
    <scope>NUCLEOTIDE SEQUENCE [LARGE SCALE GENOMIC DNA]</scope>
    <source>
        <strain evidence="1 2">DAOM 194757</strain>
    </source>
</reference>
<evidence type="ECO:0000313" key="1">
    <source>
        <dbReference type="EMBL" id="RIB22066.1"/>
    </source>
</evidence>